<evidence type="ECO:0000256" key="5">
    <source>
        <dbReference type="SAM" id="Phobius"/>
    </source>
</evidence>
<dbReference type="SMART" id="SM00944">
    <property type="entry name" value="Pro-kuma_activ"/>
    <property type="match status" value="1"/>
</dbReference>
<evidence type="ECO:0000259" key="6">
    <source>
        <dbReference type="PROSITE" id="PS50275"/>
    </source>
</evidence>
<feature type="binding site" evidence="3">
    <location>
        <position position="1930"/>
    </location>
    <ligand>
        <name>Ca(2+)</name>
        <dbReference type="ChEBI" id="CHEBI:29108"/>
    </ligand>
</feature>
<keyword evidence="3" id="KW-0720">Serine protease</keyword>
<keyword evidence="9" id="KW-1185">Reference proteome</keyword>
<reference evidence="8 9" key="1">
    <citation type="journal article" date="2011" name="Genome Res.">
        <title>Phylogeny-wide analysis of social amoeba genomes highlights ancient origins for complex intercellular communication.</title>
        <authorList>
            <person name="Heidel A.J."/>
            <person name="Lawal H.M."/>
            <person name="Felder M."/>
            <person name="Schilde C."/>
            <person name="Helps N.R."/>
            <person name="Tunggal B."/>
            <person name="Rivero F."/>
            <person name="John U."/>
            <person name="Schleicher M."/>
            <person name="Eichinger L."/>
            <person name="Platzer M."/>
            <person name="Noegel A.A."/>
            <person name="Schaap P."/>
            <person name="Gloeckner G."/>
        </authorList>
    </citation>
    <scope>NUCLEOTIDE SEQUENCE [LARGE SCALE GENOMIC DNA]</scope>
    <source>
        <strain evidence="9">ATCC 26659 / Pp 5 / PN500</strain>
    </source>
</reference>
<keyword evidence="3" id="KW-0378">Hydrolase</keyword>
<feature type="binding site" evidence="3">
    <location>
        <position position="1904"/>
    </location>
    <ligand>
        <name>Ca(2+)</name>
        <dbReference type="ChEBI" id="CHEBI:29108"/>
    </ligand>
</feature>
<feature type="active site" description="Charge relay system" evidence="3">
    <location>
        <position position="1638"/>
    </location>
</feature>
<dbReference type="PANTHER" id="PTHR46817:SF1">
    <property type="entry name" value="SAC DOMAIN-CONTAINING PROTEIN"/>
    <property type="match status" value="1"/>
</dbReference>
<dbReference type="GO" id="GO:0006508">
    <property type="term" value="P:proteolysis"/>
    <property type="evidence" value="ECO:0007669"/>
    <property type="project" value="UniProtKB-KW"/>
</dbReference>
<dbReference type="InterPro" id="IPR002013">
    <property type="entry name" value="SAC_dom"/>
</dbReference>
<proteinExistence type="predicted"/>
<keyword evidence="3" id="KW-0645">Protease</keyword>
<dbReference type="Pfam" id="PF24790">
    <property type="entry name" value="SAC9_GBDL_1st"/>
    <property type="match status" value="1"/>
</dbReference>
<feature type="domain" description="SAC" evidence="6">
    <location>
        <begin position="193"/>
        <end position="593"/>
    </location>
</feature>
<dbReference type="InParanoid" id="D3BEB3"/>
<dbReference type="Gene3D" id="3.40.50.200">
    <property type="entry name" value="Peptidase S8/S53 domain"/>
    <property type="match status" value="1"/>
</dbReference>
<dbReference type="FunCoup" id="D3BEB3">
    <property type="interactions" value="17"/>
</dbReference>
<dbReference type="InterPro" id="IPR015366">
    <property type="entry name" value="S53_propep"/>
</dbReference>
<dbReference type="CDD" id="cd04056">
    <property type="entry name" value="Peptidases_S53"/>
    <property type="match status" value="1"/>
</dbReference>
<protein>
    <submittedName>
        <fullName evidence="8">Uncharacterized protein</fullName>
    </submittedName>
</protein>
<dbReference type="Pfam" id="PF24789">
    <property type="entry name" value="SAC9_GBDL_2nd"/>
    <property type="match status" value="1"/>
</dbReference>
<keyword evidence="1 3" id="KW-0479">Metal-binding</keyword>
<dbReference type="InterPro" id="IPR057553">
    <property type="entry name" value="SAC9_GBDL_2nd"/>
</dbReference>
<dbReference type="InterPro" id="IPR030400">
    <property type="entry name" value="Sedolisin_dom"/>
</dbReference>
<dbReference type="SUPFAM" id="SSF52743">
    <property type="entry name" value="Subtilisin-like"/>
    <property type="match status" value="1"/>
</dbReference>
<comment type="cofactor">
    <cofactor evidence="3">
        <name>Ca(2+)</name>
        <dbReference type="ChEBI" id="CHEBI:29108"/>
    </cofactor>
    <text evidence="3">Binds 1 Ca(2+) ion per subunit.</text>
</comment>
<dbReference type="PANTHER" id="PTHR46817">
    <property type="entry name" value="PHOSPHOINOSITIDE PHOSPHATASE SAC9-RELATED"/>
    <property type="match status" value="1"/>
</dbReference>
<dbReference type="GO" id="GO:0016791">
    <property type="term" value="F:phosphatase activity"/>
    <property type="evidence" value="ECO:0007669"/>
    <property type="project" value="InterPro"/>
</dbReference>
<dbReference type="GO" id="GO:0004252">
    <property type="term" value="F:serine-type endopeptidase activity"/>
    <property type="evidence" value="ECO:0007669"/>
    <property type="project" value="UniProtKB-UniRule"/>
</dbReference>
<sequence>MKFLRLKKVIMDVTTGLRGNKSTYHDIYETAHGDFYIVSSLSFRKDTQITKIDGRSGLMHYEGLPGLDLFSNHRQATAFLQKKYILKSKLRANALLGYIVAERYSYLLVATKTRNEGDILGVHPIYVVMETQWIKIELSYLSSCKLPISPHTPQTNGNLCAISTVVDNTSNTNHNSHGSSSSSNSGSFSSFNLQLYPLEGTHFYCETYDLTNYFPSSPKAPDQFSPEFTWNEWLRRPFRTFSLPFLCVVLLQGYASIKQLNNSSKSLLPLNSPITTNLIHKTKNLASICYLMKKSKLNPETYFYGHGINDKGGAANEYECEIILWRLTGINTISWTSYLWRRGTIPLWWRARSKHQGNDLLVKDNPFEYSDKYFTGILDRYSSIYETNTAALPTINLVSLLKMDDPQEGPLGQLYQKLCNRVASTVNLNLNLQSFDWHIHLKNNNQSLTKTVHSLWSTLKEPIENAGFSKGTAKILYEEATDCSSPTDSNSNQQQPLLEKRLVFEQYSHQKEITKFSCLESLERVNIVTYFSSFQTVGLMAKSLGLSFTDAYPFSSNITLEVMNSSLKRLGLFIPLTEFFVTSSDVCNILYLNNLSQPTPIMREYINSISASSVNHLISLQRKYQNTNTEENRNKQYLIFLGIFGSKYFHLNSATQNFEIPSGLISCAPVTTLFALPSLMDKSKLNPSILIREIDDFCWIFPSEVKKPEVIVYLGCPSIITEICLTVSHGTNSDTYPQTMDVFLGAYLDSMFIVLQDILIPRCTTGTKLSYEVPNCPWNQYGTTLSTEDPVGVASNRYMNRFVKIEFRGSSLPITIGKIEVFGYQTSKIHQINLSMEKDNHIRSTLFKVDVESNFVLDTNNISSIDQDKLELTDYTPLDLNSEAKTEKLQDSVIEQEISNILSVFQNHIPTSYERNDIKDTQNHLPASNHDNDIKSNDSSPNEILLIRDYSGGKTFMEDDPYNDGLTETMKISTNKKAIPSQQYEQAILDTINGSIKQPQKKRLNPTLGNTPRVKDDRSPPIETILLPPDVLPLSVYWSAPPSVSSVDISIALSYDALVYSITLLVDSLGYYNYNVPSVEIKIGKTLLTSQLESIGPWTFQPNGWSSNPNQVIQPQSCISFILPQPMQARMISLRFSLPNLPTFLTYDNDEPVKPFLHIGRIAIHGFYNDTLSEVPTFMTSSIPLESSDKELYENTLYSNSLITLKRNPVKTISNQVKSAKTIHINIDPSTTVKGFSAIITHEDLEGVRSQAKGLTISCVTTNQKNEFVDHKYFISNYGGSILATPNGWVKTTNNVDPSTRITLTFALRLQNIDTLEVEWLVQNMEATIVKQLPDFVVAQVSVKSANNHLNTNFQEFENTLTKKRVIRTLGPYSINENYSDLVHFIGGTVRFPNHDLSNTMEPDHRFLSSLNTKDSVSNAPDIVRVYAGDTTFSFLSLPRCYDGNTTTDPTLGCNGNSFISYQISSNTQNFKANILLDQLTCQPCNGFTNTLAQAVCLKSCQTLQLPNNTVYCLTGELSGSLENYLPLNLSLTTLYNDSTTSSPYYTTTYLGQFLTPQVIQERYQMPFLTGSFSNNTSVSPDWSINSQSVAEFLEQYYSDADLVQFFKMVGIDSRLSQRVTVIGPNDQSNPGGEASLDIQYLMGLAAGYNTTFWSVGNLTNGQEPFLDWIIDVINGPEIIYVHSVSYGDDEDSLSIDYMQRINQEFIKAGSLGMTLVFSSGDMGANGNTNTPLDHFVPSFPASSPYVLAVGATQFSTQTSPACTSKPVGIISVKCNSVGEIASSIATGSRITSGGGFSNVFARPSYQENVTSDYISTYLTNIPQSYYNQSGRAYPDISALGHNYLVILSGNIVPVDGTSASAPTIASIISIINDKLLRRGEEPLGFVNPSIYAIGSQNPDAFFDIVMGDNSCPESFPCNQYGYPATPGYDTVTGFGSPIFPVLEKLLAPIVRIPDQDSEKFTNSWKAAIIVPPIALFVLTSIFIAYILKKIKSSNVKYDAI</sequence>
<dbReference type="InterPro" id="IPR057555">
    <property type="entry name" value="SAC9_GBDL_1st"/>
</dbReference>
<evidence type="ECO:0000259" key="7">
    <source>
        <dbReference type="PROSITE" id="PS51695"/>
    </source>
</evidence>
<dbReference type="RefSeq" id="XP_020432364.1">
    <property type="nucleotide sequence ID" value="XM_020577916.1"/>
</dbReference>
<keyword evidence="5" id="KW-0812">Transmembrane</keyword>
<dbReference type="Pfam" id="PF00082">
    <property type="entry name" value="Peptidase_S8"/>
    <property type="match status" value="1"/>
</dbReference>
<feature type="domain" description="Peptidase S53" evidence="7">
    <location>
        <begin position="1554"/>
        <end position="1950"/>
    </location>
</feature>
<evidence type="ECO:0000313" key="8">
    <source>
        <dbReference type="EMBL" id="EFA80244.1"/>
    </source>
</evidence>
<comment type="caution">
    <text evidence="8">The sequence shown here is derived from an EMBL/GenBank/DDBJ whole genome shotgun (WGS) entry which is preliminary data.</text>
</comment>
<feature type="active site" description="Charge relay system" evidence="3">
    <location>
        <position position="1859"/>
    </location>
</feature>
<keyword evidence="2 3" id="KW-0106">Calcium</keyword>
<accession>D3BEB3</accession>
<evidence type="ECO:0000313" key="9">
    <source>
        <dbReference type="Proteomes" id="UP000001396"/>
    </source>
</evidence>
<dbReference type="PROSITE" id="PS50275">
    <property type="entry name" value="SAC"/>
    <property type="match status" value="1"/>
</dbReference>
<feature type="binding site" evidence="3">
    <location>
        <position position="1905"/>
    </location>
    <ligand>
        <name>Ca(2+)</name>
        <dbReference type="ChEBI" id="CHEBI:29108"/>
    </ligand>
</feature>
<evidence type="ECO:0000256" key="2">
    <source>
        <dbReference type="ARBA" id="ARBA00022837"/>
    </source>
</evidence>
<dbReference type="InterPro" id="IPR000209">
    <property type="entry name" value="Peptidase_S8/S53_dom"/>
</dbReference>
<dbReference type="Pfam" id="PF02383">
    <property type="entry name" value="Syja_N"/>
    <property type="match status" value="1"/>
</dbReference>
<name>D3BEB3_HETP5</name>
<gene>
    <name evidence="8" type="ORF">PPL_07069</name>
</gene>
<evidence type="ECO:0000256" key="1">
    <source>
        <dbReference type="ARBA" id="ARBA00022723"/>
    </source>
</evidence>
<organism evidence="8 9">
    <name type="scientific">Heterostelium pallidum (strain ATCC 26659 / Pp 5 / PN500)</name>
    <name type="common">Cellular slime mold</name>
    <name type="synonym">Polysphondylium pallidum</name>
    <dbReference type="NCBI Taxonomy" id="670386"/>
    <lineage>
        <taxon>Eukaryota</taxon>
        <taxon>Amoebozoa</taxon>
        <taxon>Evosea</taxon>
        <taxon>Eumycetozoa</taxon>
        <taxon>Dictyostelia</taxon>
        <taxon>Acytosteliales</taxon>
        <taxon>Acytosteliaceae</taxon>
        <taxon>Heterostelium</taxon>
    </lineage>
</organism>
<feature type="active site" description="Charge relay system" evidence="3">
    <location>
        <position position="1634"/>
    </location>
</feature>
<evidence type="ECO:0000256" key="3">
    <source>
        <dbReference type="PROSITE-ProRule" id="PRU01032"/>
    </source>
</evidence>
<dbReference type="GO" id="GO:0046872">
    <property type="term" value="F:metal ion binding"/>
    <property type="evidence" value="ECO:0007669"/>
    <property type="project" value="UniProtKB-UniRule"/>
</dbReference>
<dbReference type="GeneID" id="31362550"/>
<dbReference type="EMBL" id="ADBJ01000031">
    <property type="protein sequence ID" value="EFA80244.1"/>
    <property type="molecule type" value="Genomic_DNA"/>
</dbReference>
<feature type="region of interest" description="Disordered" evidence="4">
    <location>
        <begin position="1000"/>
        <end position="1021"/>
    </location>
</feature>
<evidence type="ECO:0000256" key="4">
    <source>
        <dbReference type="SAM" id="MobiDB-lite"/>
    </source>
</evidence>
<feature type="region of interest" description="Disordered" evidence="4">
    <location>
        <begin position="921"/>
        <end position="942"/>
    </location>
</feature>
<keyword evidence="5" id="KW-1133">Transmembrane helix</keyword>
<feature type="transmembrane region" description="Helical" evidence="5">
    <location>
        <begin position="1965"/>
        <end position="1988"/>
    </location>
</feature>
<dbReference type="STRING" id="670386.D3BEB3"/>
<feature type="binding site" evidence="3">
    <location>
        <position position="1928"/>
    </location>
    <ligand>
        <name>Ca(2+)</name>
        <dbReference type="ChEBI" id="CHEBI:29108"/>
    </ligand>
</feature>
<dbReference type="InterPro" id="IPR036852">
    <property type="entry name" value="Peptidase_S8/S53_dom_sf"/>
</dbReference>
<dbReference type="Proteomes" id="UP000001396">
    <property type="component" value="Unassembled WGS sequence"/>
</dbReference>
<dbReference type="Pfam" id="PF09286">
    <property type="entry name" value="Pro-kuma_activ"/>
    <property type="match status" value="1"/>
</dbReference>
<keyword evidence="5" id="KW-0472">Membrane</keyword>
<dbReference type="PROSITE" id="PS51695">
    <property type="entry name" value="SEDOLISIN"/>
    <property type="match status" value="1"/>
</dbReference>